<dbReference type="InterPro" id="IPR011009">
    <property type="entry name" value="Kinase-like_dom_sf"/>
</dbReference>
<evidence type="ECO:0000259" key="1">
    <source>
        <dbReference type="PROSITE" id="PS50011"/>
    </source>
</evidence>
<comment type="caution">
    <text evidence="2">The sequence shown here is derived from an EMBL/GenBank/DDBJ whole genome shotgun (WGS) entry which is preliminary data.</text>
</comment>
<dbReference type="PANTHER" id="PTHR44329">
    <property type="entry name" value="SERINE/THREONINE-PROTEIN KINASE TNNI3K-RELATED"/>
    <property type="match status" value="1"/>
</dbReference>
<gene>
    <name evidence="2" type="ORF">C2G38_2139940</name>
</gene>
<dbReference type="OrthoDB" id="2311270at2759"/>
<protein>
    <submittedName>
        <fullName evidence="2">Kinase-like domain-containing protein</fullName>
    </submittedName>
</protein>
<feature type="domain" description="Protein kinase" evidence="1">
    <location>
        <begin position="230"/>
        <end position="499"/>
    </location>
</feature>
<dbReference type="InterPro" id="IPR051681">
    <property type="entry name" value="Ser/Thr_Kinases-Pseudokinases"/>
</dbReference>
<accession>A0A397VKK3</accession>
<reference evidence="2 3" key="1">
    <citation type="submission" date="2018-06" db="EMBL/GenBank/DDBJ databases">
        <title>Comparative genomics reveals the genomic features of Rhizophagus irregularis, R. cerebriforme, R. diaphanum and Gigaspora rosea, and their symbiotic lifestyle signature.</title>
        <authorList>
            <person name="Morin E."/>
            <person name="San Clemente H."/>
            <person name="Chen E.C.H."/>
            <person name="De La Providencia I."/>
            <person name="Hainaut M."/>
            <person name="Kuo A."/>
            <person name="Kohler A."/>
            <person name="Murat C."/>
            <person name="Tang N."/>
            <person name="Roy S."/>
            <person name="Loubradou J."/>
            <person name="Henrissat B."/>
            <person name="Grigoriev I.V."/>
            <person name="Corradi N."/>
            <person name="Roux C."/>
            <person name="Martin F.M."/>
        </authorList>
    </citation>
    <scope>NUCLEOTIDE SEQUENCE [LARGE SCALE GENOMIC DNA]</scope>
    <source>
        <strain evidence="2 3">DAOM 194757</strain>
    </source>
</reference>
<keyword evidence="3" id="KW-1185">Reference proteome</keyword>
<dbReference type="PROSITE" id="PS50011">
    <property type="entry name" value="PROTEIN_KINASE_DOM"/>
    <property type="match status" value="1"/>
</dbReference>
<dbReference type="InterPro" id="IPR001245">
    <property type="entry name" value="Ser-Thr/Tyr_kinase_cat_dom"/>
</dbReference>
<dbReference type="STRING" id="44941.A0A397VKK3"/>
<dbReference type="EMBL" id="QKWP01000282">
    <property type="protein sequence ID" value="RIB23020.1"/>
    <property type="molecule type" value="Genomic_DNA"/>
</dbReference>
<name>A0A397VKK3_9GLOM</name>
<sequence>MLVFNEFGSKRNDRNGKCANCNRYNTSPAWCQTCDPQKIALGWTSGNKKIDDCIKELQLNSTNYEDVIEWIPFNKLDNIQKVGEEFLAVWLDGERLIQYIKEPTQSRNPSCRLQLKILHESKNLLELLCKFKEDLIQLKNNNSKVYGLTQNTSTDEYMLVFDFARYSGYGKCVSCNRYNTLHAWCQSCDPQKTTEGWTSGNKDVDDCIKEFQLKAARYENIIEWIPFNRLNNVQKIGEGGFGSVFSATWLDGKRTIPNEAGGYIQSRTPSCIVALKTLPGSQENFLREFKSFTEFRTMEVYGLTQNTTNNEYLMVFQFANKGSLHKFLSSNFRELNWKSKLKQLVDISENLKKVHGTGYFHGDFHSGNILQNQYISGNLISYIADLGLSRKKDESDLEVSICGVLPYVAPEVLYKRPYTIAADIYSFGIIMAEISTGKPPHYDIEYDEELAIQICNGLRPEFAKDTPECYIKLAYKCMDADPSNRPSANDISEKVSKWYKIVNNGTAKDKDELAILKAFQSADAVIPKLSTELPVCPQDKLTSKRLNFKNLSEPINSSIISLLASKSIELADIPTGKYCDSNLIYKQTNLFLTLF</sequence>
<keyword evidence="2" id="KW-0808">Transferase</keyword>
<dbReference type="Gene3D" id="1.10.510.10">
    <property type="entry name" value="Transferase(Phosphotransferase) domain 1"/>
    <property type="match status" value="1"/>
</dbReference>
<evidence type="ECO:0000313" key="3">
    <source>
        <dbReference type="Proteomes" id="UP000266673"/>
    </source>
</evidence>
<keyword evidence="2" id="KW-0418">Kinase</keyword>
<organism evidence="2 3">
    <name type="scientific">Gigaspora rosea</name>
    <dbReference type="NCBI Taxonomy" id="44941"/>
    <lineage>
        <taxon>Eukaryota</taxon>
        <taxon>Fungi</taxon>
        <taxon>Fungi incertae sedis</taxon>
        <taxon>Mucoromycota</taxon>
        <taxon>Glomeromycotina</taxon>
        <taxon>Glomeromycetes</taxon>
        <taxon>Diversisporales</taxon>
        <taxon>Gigasporaceae</taxon>
        <taxon>Gigaspora</taxon>
    </lineage>
</organism>
<dbReference type="AlphaFoldDB" id="A0A397VKK3"/>
<evidence type="ECO:0000313" key="2">
    <source>
        <dbReference type="EMBL" id="RIB23020.1"/>
    </source>
</evidence>
<dbReference type="GO" id="GO:0004674">
    <property type="term" value="F:protein serine/threonine kinase activity"/>
    <property type="evidence" value="ECO:0007669"/>
    <property type="project" value="TreeGrafter"/>
</dbReference>
<proteinExistence type="predicted"/>
<dbReference type="Proteomes" id="UP000266673">
    <property type="component" value="Unassembled WGS sequence"/>
</dbReference>
<dbReference type="Pfam" id="PF07714">
    <property type="entry name" value="PK_Tyr_Ser-Thr"/>
    <property type="match status" value="1"/>
</dbReference>
<dbReference type="SUPFAM" id="SSF56112">
    <property type="entry name" value="Protein kinase-like (PK-like)"/>
    <property type="match status" value="1"/>
</dbReference>
<dbReference type="GO" id="GO:0005524">
    <property type="term" value="F:ATP binding"/>
    <property type="evidence" value="ECO:0007669"/>
    <property type="project" value="InterPro"/>
</dbReference>
<dbReference type="InterPro" id="IPR000719">
    <property type="entry name" value="Prot_kinase_dom"/>
</dbReference>